<protein>
    <submittedName>
        <fullName evidence="3">2-C-methyl-D-erythritol 4-phosphate cytidylyltransferase</fullName>
    </submittedName>
</protein>
<name>K1STS0_9ZZZZ</name>
<feature type="non-terminal residue" evidence="3">
    <location>
        <position position="1"/>
    </location>
</feature>
<sequence>IEKTIFAAFDFDAAAPGIPVKDTIKTVSDEGIVTSTPARDSLRAIQTPQVFNKKMYLSAMQGVPNSELFTDDCGLIEAYGKLVKIVDGDNTNIKITTPEDLIIAEAIINKGEKDEL</sequence>
<evidence type="ECO:0000313" key="3">
    <source>
        <dbReference type="EMBL" id="EKC50591.1"/>
    </source>
</evidence>
<dbReference type="InterPro" id="IPR029044">
    <property type="entry name" value="Nucleotide-diphossugar_trans"/>
</dbReference>
<comment type="caution">
    <text evidence="3">The sequence shown here is derived from an EMBL/GenBank/DDBJ whole genome shotgun (WGS) entry which is preliminary data.</text>
</comment>
<dbReference type="Gene3D" id="3.90.550.10">
    <property type="entry name" value="Spore Coat Polysaccharide Biosynthesis Protein SpsA, Chain A"/>
    <property type="match status" value="1"/>
</dbReference>
<dbReference type="Pfam" id="PF01128">
    <property type="entry name" value="IspD"/>
    <property type="match status" value="1"/>
</dbReference>
<dbReference type="InterPro" id="IPR050088">
    <property type="entry name" value="IspD/TarI_cytidylyltransf_bact"/>
</dbReference>
<dbReference type="EMBL" id="AJWZ01009682">
    <property type="protein sequence ID" value="EKC50591.1"/>
    <property type="molecule type" value="Genomic_DNA"/>
</dbReference>
<keyword evidence="1 3" id="KW-0808">Transferase</keyword>
<accession>K1STS0</accession>
<keyword evidence="2 3" id="KW-0548">Nucleotidyltransferase</keyword>
<dbReference type="PANTHER" id="PTHR32125:SF4">
    <property type="entry name" value="2-C-METHYL-D-ERYTHRITOL 4-PHOSPHATE CYTIDYLYLTRANSFERASE, CHLOROPLASTIC"/>
    <property type="match status" value="1"/>
</dbReference>
<gene>
    <name evidence="3" type="ORF">OBE_14057</name>
</gene>
<proteinExistence type="predicted"/>
<dbReference type="AlphaFoldDB" id="K1STS0"/>
<dbReference type="PANTHER" id="PTHR32125">
    <property type="entry name" value="2-C-METHYL-D-ERYTHRITOL 4-PHOSPHATE CYTIDYLYLTRANSFERASE, CHLOROPLASTIC"/>
    <property type="match status" value="1"/>
</dbReference>
<dbReference type="SUPFAM" id="SSF53448">
    <property type="entry name" value="Nucleotide-diphospho-sugar transferases"/>
    <property type="match status" value="1"/>
</dbReference>
<dbReference type="InterPro" id="IPR034683">
    <property type="entry name" value="IspD/TarI"/>
</dbReference>
<organism evidence="3">
    <name type="scientific">human gut metagenome</name>
    <dbReference type="NCBI Taxonomy" id="408170"/>
    <lineage>
        <taxon>unclassified sequences</taxon>
        <taxon>metagenomes</taxon>
        <taxon>organismal metagenomes</taxon>
    </lineage>
</organism>
<evidence type="ECO:0000256" key="1">
    <source>
        <dbReference type="ARBA" id="ARBA00022679"/>
    </source>
</evidence>
<reference evidence="3" key="1">
    <citation type="journal article" date="2013" name="Environ. Microbiol.">
        <title>Microbiota from the distal guts of lean and obese adolescents exhibit partial functional redundancy besides clear differences in community structure.</title>
        <authorList>
            <person name="Ferrer M."/>
            <person name="Ruiz A."/>
            <person name="Lanza F."/>
            <person name="Haange S.B."/>
            <person name="Oberbach A."/>
            <person name="Till H."/>
            <person name="Bargiela R."/>
            <person name="Campoy C."/>
            <person name="Segura M.T."/>
            <person name="Richter M."/>
            <person name="von Bergen M."/>
            <person name="Seifert J."/>
            <person name="Suarez A."/>
        </authorList>
    </citation>
    <scope>NUCLEOTIDE SEQUENCE</scope>
</reference>
<dbReference type="GO" id="GO:0050518">
    <property type="term" value="F:2-C-methyl-D-erythritol 4-phosphate cytidylyltransferase activity"/>
    <property type="evidence" value="ECO:0007669"/>
    <property type="project" value="TreeGrafter"/>
</dbReference>
<evidence type="ECO:0000256" key="2">
    <source>
        <dbReference type="ARBA" id="ARBA00022695"/>
    </source>
</evidence>